<dbReference type="PANTHER" id="PTHR43648">
    <property type="entry name" value="ELECTRON TRANSFER FLAVOPROTEIN BETA SUBUNIT LYSINE METHYLTRANSFERASE"/>
    <property type="match status" value="1"/>
</dbReference>
<dbReference type="Proteomes" id="UP000199150">
    <property type="component" value="Unassembled WGS sequence"/>
</dbReference>
<evidence type="ECO:0000313" key="3">
    <source>
        <dbReference type="EMBL" id="SCW61107.1"/>
    </source>
</evidence>
<evidence type="ECO:0000256" key="2">
    <source>
        <dbReference type="ARBA" id="ARBA00022679"/>
    </source>
</evidence>
<sequence>MTDKASFIRANTRPLPVPSLPSIRLYQADEVTPLWLMTEQDMAAQRLAPPFWAFAWSGGQALARYIVEHPEIVKGQRVLDIACGSGLVGIAARLAGAQSVLCNDIDPYAEAAVALNAELNGMELAFTGENLLAAPVPDVDIILAGDICYEKPMTDAMLTYFRRAAPHKIEVYIGDPHRTYFPKTGLTRLADYDILTNADIEEAAVKPASVWKLEN</sequence>
<dbReference type="RefSeq" id="WP_090647685.1">
    <property type="nucleotide sequence ID" value="NZ_CBCRYE010000001.1"/>
</dbReference>
<keyword evidence="2" id="KW-0808">Transferase</keyword>
<dbReference type="GO" id="GO:0032259">
    <property type="term" value="P:methylation"/>
    <property type="evidence" value="ECO:0007669"/>
    <property type="project" value="UniProtKB-KW"/>
</dbReference>
<dbReference type="Gene3D" id="3.40.50.150">
    <property type="entry name" value="Vaccinia Virus protein VP39"/>
    <property type="match status" value="1"/>
</dbReference>
<name>A0A1G4RWL3_9CAUL</name>
<dbReference type="GO" id="GO:0016279">
    <property type="term" value="F:protein-lysine N-methyltransferase activity"/>
    <property type="evidence" value="ECO:0007669"/>
    <property type="project" value="TreeGrafter"/>
</dbReference>
<evidence type="ECO:0000256" key="1">
    <source>
        <dbReference type="ARBA" id="ARBA00022603"/>
    </source>
</evidence>
<gene>
    <name evidence="3" type="ORF">SAMN02927928_2199</name>
</gene>
<dbReference type="STRING" id="260084.SAMN02927928_2199"/>
<dbReference type="EMBL" id="FMTS01000003">
    <property type="protein sequence ID" value="SCW61107.1"/>
    <property type="molecule type" value="Genomic_DNA"/>
</dbReference>
<dbReference type="SUPFAM" id="SSF53335">
    <property type="entry name" value="S-adenosyl-L-methionine-dependent methyltransferases"/>
    <property type="match status" value="1"/>
</dbReference>
<accession>A0A1G4RWL3</accession>
<dbReference type="CDD" id="cd02440">
    <property type="entry name" value="AdoMet_MTases"/>
    <property type="match status" value="1"/>
</dbReference>
<organism evidence="3 4">
    <name type="scientific">Asticcacaulis taihuensis</name>
    <dbReference type="NCBI Taxonomy" id="260084"/>
    <lineage>
        <taxon>Bacteria</taxon>
        <taxon>Pseudomonadati</taxon>
        <taxon>Pseudomonadota</taxon>
        <taxon>Alphaproteobacteria</taxon>
        <taxon>Caulobacterales</taxon>
        <taxon>Caulobacteraceae</taxon>
        <taxon>Asticcacaulis</taxon>
    </lineage>
</organism>
<dbReference type="AlphaFoldDB" id="A0A1G4RWL3"/>
<dbReference type="Pfam" id="PF06325">
    <property type="entry name" value="PrmA"/>
    <property type="match status" value="1"/>
</dbReference>
<protein>
    <submittedName>
        <fullName evidence="3">Predicted nicotinamide N-methyase</fullName>
    </submittedName>
</protein>
<keyword evidence="4" id="KW-1185">Reference proteome</keyword>
<evidence type="ECO:0000313" key="4">
    <source>
        <dbReference type="Proteomes" id="UP000199150"/>
    </source>
</evidence>
<reference evidence="4" key="1">
    <citation type="submission" date="2016-10" db="EMBL/GenBank/DDBJ databases">
        <authorList>
            <person name="Varghese N."/>
            <person name="Submissions S."/>
        </authorList>
    </citation>
    <scope>NUCLEOTIDE SEQUENCE [LARGE SCALE GENOMIC DNA]</scope>
    <source>
        <strain evidence="4">CGMCC 1.3431</strain>
    </source>
</reference>
<keyword evidence="1" id="KW-0489">Methyltransferase</keyword>
<proteinExistence type="predicted"/>
<dbReference type="PANTHER" id="PTHR43648:SF1">
    <property type="entry name" value="ELECTRON TRANSFER FLAVOPROTEIN BETA SUBUNIT LYSINE METHYLTRANSFERASE"/>
    <property type="match status" value="1"/>
</dbReference>
<dbReference type="OrthoDB" id="9794615at2"/>
<dbReference type="InterPro" id="IPR029063">
    <property type="entry name" value="SAM-dependent_MTases_sf"/>
</dbReference>
<dbReference type="InterPro" id="IPR050078">
    <property type="entry name" value="Ribosomal_L11_MeTrfase_PrmA"/>
</dbReference>